<dbReference type="eggNOG" id="ENOG502RSNR">
    <property type="taxonomic scope" value="Eukaryota"/>
</dbReference>
<dbReference type="GO" id="GO:0000492">
    <property type="term" value="P:box C/D snoRNP assembly"/>
    <property type="evidence" value="ECO:0007669"/>
    <property type="project" value="InterPro"/>
</dbReference>
<dbReference type="PANTHER" id="PTHR38489:SF1">
    <property type="entry name" value="HISTONE CHAPERONE DOMAIN-CONTAINING PROTEIN"/>
    <property type="match status" value="1"/>
</dbReference>
<dbReference type="FunCoup" id="F0Z9V7">
    <property type="interactions" value="937"/>
</dbReference>
<name>F0Z9V7_DICPU</name>
<accession>F0Z9V7</accession>
<organism evidence="1 2">
    <name type="scientific">Dictyostelium purpureum</name>
    <name type="common">Slime mold</name>
    <dbReference type="NCBI Taxonomy" id="5786"/>
    <lineage>
        <taxon>Eukaryota</taxon>
        <taxon>Amoebozoa</taxon>
        <taxon>Evosea</taxon>
        <taxon>Eumycetozoa</taxon>
        <taxon>Dictyostelia</taxon>
        <taxon>Dictyosteliales</taxon>
        <taxon>Dictyosteliaceae</taxon>
        <taxon>Dictyostelium</taxon>
    </lineage>
</organism>
<dbReference type="VEuPathDB" id="AmoebaDB:DICPUDRAFT_147960"/>
<evidence type="ECO:0000313" key="2">
    <source>
        <dbReference type="Proteomes" id="UP000001064"/>
    </source>
</evidence>
<dbReference type="AlphaFoldDB" id="F0Z9V7"/>
<gene>
    <name evidence="1" type="ORF">DICPUDRAFT_147960</name>
</gene>
<sequence length="193" mass="22077">MKSNKDLLDLEKNDITKNDINSKFLLNSPNSLDNNSTRAKPNFTRIESSVLSRVKDFLPKLKEANNELKKKMDNNEDVNIENIKEGDEYIQMNLALGILEQKEELNENNIKINPNANKNKSIVELNSNNNINKTEGEKEKEILNCTDNNNNNNNILEILNQPTSVLDNFILNSDESDEENGENEVLEPIEVNY</sequence>
<dbReference type="OMA" id="YIQMNLA"/>
<dbReference type="GeneID" id="10510090"/>
<dbReference type="Pfam" id="PF15370">
    <property type="entry name" value="NOPCHAP1"/>
    <property type="match status" value="1"/>
</dbReference>
<proteinExistence type="predicted"/>
<reference evidence="2" key="1">
    <citation type="journal article" date="2011" name="Genome Biol.">
        <title>Comparative genomics of the social amoebae Dictyostelium discoideum and Dictyostelium purpureum.</title>
        <authorList>
            <consortium name="US DOE Joint Genome Institute (JGI-PGF)"/>
            <person name="Sucgang R."/>
            <person name="Kuo A."/>
            <person name="Tian X."/>
            <person name="Salerno W."/>
            <person name="Parikh A."/>
            <person name="Feasley C.L."/>
            <person name="Dalin E."/>
            <person name="Tu H."/>
            <person name="Huang E."/>
            <person name="Barry K."/>
            <person name="Lindquist E."/>
            <person name="Shapiro H."/>
            <person name="Bruce D."/>
            <person name="Schmutz J."/>
            <person name="Salamov A."/>
            <person name="Fey P."/>
            <person name="Gaudet P."/>
            <person name="Anjard C."/>
            <person name="Babu M.M."/>
            <person name="Basu S."/>
            <person name="Bushmanova Y."/>
            <person name="van der Wel H."/>
            <person name="Katoh-Kurasawa M."/>
            <person name="Dinh C."/>
            <person name="Coutinho P.M."/>
            <person name="Saito T."/>
            <person name="Elias M."/>
            <person name="Schaap P."/>
            <person name="Kay R.R."/>
            <person name="Henrissat B."/>
            <person name="Eichinger L."/>
            <person name="Rivero F."/>
            <person name="Putnam N.H."/>
            <person name="West C.M."/>
            <person name="Loomis W.F."/>
            <person name="Chisholm R.L."/>
            <person name="Shaulsky G."/>
            <person name="Strassmann J.E."/>
            <person name="Queller D.C."/>
            <person name="Kuspa A."/>
            <person name="Grigoriev I.V."/>
        </authorList>
    </citation>
    <scope>NUCLEOTIDE SEQUENCE [LARGE SCALE GENOMIC DNA]</scope>
    <source>
        <strain evidence="2">QSDP1</strain>
    </source>
</reference>
<evidence type="ECO:0000313" key="1">
    <source>
        <dbReference type="EMBL" id="EGC39307.1"/>
    </source>
</evidence>
<dbReference type="RefSeq" id="XP_003284211.1">
    <property type="nucleotide sequence ID" value="XM_003284163.1"/>
</dbReference>
<dbReference type="PANTHER" id="PTHR38489">
    <property type="entry name" value="HISTONE CHAPERONE DOMAIN-CONTAINING PROTEIN"/>
    <property type="match status" value="1"/>
</dbReference>
<keyword evidence="2" id="KW-1185">Reference proteome</keyword>
<dbReference type="KEGG" id="dpp:DICPUDRAFT_147960"/>
<dbReference type="InParanoid" id="F0Z9V7"/>
<dbReference type="Proteomes" id="UP000001064">
    <property type="component" value="Unassembled WGS sequence"/>
</dbReference>
<dbReference type="STRING" id="5786.F0Z9V7"/>
<protein>
    <submittedName>
        <fullName evidence="1">Uncharacterized protein</fullName>
    </submittedName>
</protein>
<dbReference type="EMBL" id="GL870960">
    <property type="protein sequence ID" value="EGC39307.1"/>
    <property type="molecule type" value="Genomic_DNA"/>
</dbReference>
<dbReference type="InterPro" id="IPR027921">
    <property type="entry name" value="NOPCHAP1"/>
</dbReference>